<dbReference type="Gene3D" id="3.40.30.120">
    <property type="match status" value="1"/>
</dbReference>
<name>A0A494Y1C5_9BURK</name>
<dbReference type="Proteomes" id="UP000270342">
    <property type="component" value="Unassembled WGS sequence"/>
</dbReference>
<dbReference type="EMBL" id="RBZU01000003">
    <property type="protein sequence ID" value="RKP56574.1"/>
    <property type="molecule type" value="Genomic_DNA"/>
</dbReference>
<evidence type="ECO:0000313" key="5">
    <source>
        <dbReference type="EMBL" id="RKP56574.1"/>
    </source>
</evidence>
<dbReference type="InterPro" id="IPR050641">
    <property type="entry name" value="RIFMO-like"/>
</dbReference>
<dbReference type="NCBIfam" id="NF004780">
    <property type="entry name" value="PRK06126.1"/>
    <property type="match status" value="1"/>
</dbReference>
<dbReference type="GO" id="GO:0071949">
    <property type="term" value="F:FAD binding"/>
    <property type="evidence" value="ECO:0007669"/>
    <property type="project" value="InterPro"/>
</dbReference>
<dbReference type="InterPro" id="IPR036188">
    <property type="entry name" value="FAD/NAD-bd_sf"/>
</dbReference>
<keyword evidence="2" id="KW-0285">Flavoprotein</keyword>
<dbReference type="InterPro" id="IPR002938">
    <property type="entry name" value="FAD-bd"/>
</dbReference>
<dbReference type="PANTHER" id="PTHR43004">
    <property type="entry name" value="TRK SYSTEM POTASSIUM UPTAKE PROTEIN"/>
    <property type="match status" value="1"/>
</dbReference>
<dbReference type="Gene3D" id="3.50.50.60">
    <property type="entry name" value="FAD/NAD(P)-binding domain"/>
    <property type="match status" value="1"/>
</dbReference>
<dbReference type="Pfam" id="PF21274">
    <property type="entry name" value="Rng_hyd_C"/>
    <property type="match status" value="1"/>
</dbReference>
<dbReference type="GO" id="GO:0016709">
    <property type="term" value="F:oxidoreductase activity, acting on paired donors, with incorporation or reduction of molecular oxygen, NAD(P)H as one donor, and incorporation of one atom of oxygen"/>
    <property type="evidence" value="ECO:0007669"/>
    <property type="project" value="UniProtKB-ARBA"/>
</dbReference>
<organism evidence="5 6">
    <name type="scientific">Pararobbsia silviterrae</name>
    <dbReference type="NCBI Taxonomy" id="1792498"/>
    <lineage>
        <taxon>Bacteria</taxon>
        <taxon>Pseudomonadati</taxon>
        <taxon>Pseudomonadota</taxon>
        <taxon>Betaproteobacteria</taxon>
        <taxon>Burkholderiales</taxon>
        <taxon>Burkholderiaceae</taxon>
        <taxon>Pararobbsia</taxon>
    </lineage>
</organism>
<dbReference type="Pfam" id="PF01494">
    <property type="entry name" value="FAD_binding_3"/>
    <property type="match status" value="1"/>
</dbReference>
<evidence type="ECO:0000256" key="1">
    <source>
        <dbReference type="ARBA" id="ARBA00001974"/>
    </source>
</evidence>
<gene>
    <name evidence="5" type="ORF">D7S86_09405</name>
</gene>
<feature type="domain" description="FAD-binding" evidence="4">
    <location>
        <begin position="10"/>
        <end position="363"/>
    </location>
</feature>
<proteinExistence type="predicted"/>
<dbReference type="AlphaFoldDB" id="A0A494Y1C5"/>
<keyword evidence="6" id="KW-1185">Reference proteome</keyword>
<evidence type="ECO:0000256" key="2">
    <source>
        <dbReference type="ARBA" id="ARBA00022630"/>
    </source>
</evidence>
<comment type="cofactor">
    <cofactor evidence="1">
        <name>FAD</name>
        <dbReference type="ChEBI" id="CHEBI:57692"/>
    </cofactor>
</comment>
<comment type="caution">
    <text evidence="5">The sequence shown here is derived from an EMBL/GenBank/DDBJ whole genome shotgun (WGS) entry which is preliminary data.</text>
</comment>
<evidence type="ECO:0000313" key="6">
    <source>
        <dbReference type="Proteomes" id="UP000270342"/>
    </source>
</evidence>
<protein>
    <submittedName>
        <fullName evidence="5">2-polyprenyl-6-methoxyphenol hydroxylase</fullName>
    </submittedName>
</protein>
<evidence type="ECO:0000256" key="3">
    <source>
        <dbReference type="ARBA" id="ARBA00022827"/>
    </source>
</evidence>
<dbReference type="RefSeq" id="WP_121085697.1">
    <property type="nucleotide sequence ID" value="NZ_RBZU01000003.1"/>
</dbReference>
<evidence type="ECO:0000259" key="4">
    <source>
        <dbReference type="Pfam" id="PF01494"/>
    </source>
</evidence>
<keyword evidence="3" id="KW-0274">FAD</keyword>
<dbReference type="PANTHER" id="PTHR43004:SF19">
    <property type="entry name" value="BINDING MONOOXYGENASE, PUTATIVE (JCVI)-RELATED"/>
    <property type="match status" value="1"/>
</dbReference>
<sequence>MSRIDRLESTEVVVVGGGPVGLVTAADLGWRGRDCILLERTDGAIDQPKMDQVGIRTMEFCRRWGIVDWVEASPYVRDYPQDNVYLTALNGYELGREPMPSMNDSIAPPESPQHRERCPQNMFDPILQRFADTHPGVELRYRNRFESFVQDDTGVTVIALNPAGERYQIRCKYLVGCDGGRSAVREQLGIGMQGRGLLTHTVNVVFRCADFNQRHDKRPGYRYMFVGPDGTWATIVAINGSDQWRMSIIGNAQIKPDYTQDEIVAIAHRLMGAPFPMEILSTLNWARMELVADTYQNARVFLAGDACHLTSPTGGLGMNTGIGDAVDLSWKLSANLEGWGGQALLDSYTVERRPVAQRITRFSTGNLSVMRDAKSDPRLFDDTSEGAAIRERVGHALEHGLKREWYSMNMHLGYRYMDSSVIVYEADENRAHIDAENEQGAVYTPSTRPGARAPHLWLADGRSTLDLFGSDFVLVCSGPSRELPTQLLRAARTLTLPLRVEYVSEAHTLYAKPYVLVRPDGHVAWRGDALPNDPLALLEKVTGLGPSASTIRSAFADSRASLFERPAALPSDPLV</sequence>
<dbReference type="Gene3D" id="3.30.9.10">
    <property type="entry name" value="D-Amino Acid Oxidase, subunit A, domain 2"/>
    <property type="match status" value="1"/>
</dbReference>
<dbReference type="SUPFAM" id="SSF51905">
    <property type="entry name" value="FAD/NAD(P)-binding domain"/>
    <property type="match status" value="1"/>
</dbReference>
<accession>A0A494Y1C5</accession>
<dbReference type="PRINTS" id="PR00420">
    <property type="entry name" value="RNGMNOXGNASE"/>
</dbReference>
<dbReference type="OrthoDB" id="3443359at2"/>
<reference evidence="5 6" key="1">
    <citation type="submission" date="2018-10" db="EMBL/GenBank/DDBJ databases">
        <title>Robbsia sp. DHC34, isolated from soil.</title>
        <authorList>
            <person name="Gao Z.-H."/>
            <person name="Qiu L.-H."/>
        </authorList>
    </citation>
    <scope>NUCLEOTIDE SEQUENCE [LARGE SCALE GENOMIC DNA]</scope>
    <source>
        <strain evidence="5 6">DHC34</strain>
    </source>
</reference>